<evidence type="ECO:0000256" key="4">
    <source>
        <dbReference type="ARBA" id="ARBA00022723"/>
    </source>
</evidence>
<dbReference type="GO" id="GO:0046872">
    <property type="term" value="F:metal ion binding"/>
    <property type="evidence" value="ECO:0007669"/>
    <property type="project" value="UniProtKB-KW"/>
</dbReference>
<keyword evidence="2 10" id="KW-0645">Protease</keyword>
<evidence type="ECO:0000256" key="1">
    <source>
        <dbReference type="ARBA" id="ARBA00022475"/>
    </source>
</evidence>
<accession>A0A512BZC3</accession>
<feature type="transmembrane region" description="Helical" evidence="11">
    <location>
        <begin position="220"/>
        <end position="243"/>
    </location>
</feature>
<feature type="domain" description="Peptidase M48" evidence="12">
    <location>
        <begin position="100"/>
        <end position="320"/>
    </location>
</feature>
<comment type="cofactor">
    <cofactor evidence="10">
        <name>Zn(2+)</name>
        <dbReference type="ChEBI" id="CHEBI:29105"/>
    </cofactor>
    <text evidence="10">Binds 1 zinc ion per subunit.</text>
</comment>
<evidence type="ECO:0000256" key="8">
    <source>
        <dbReference type="ARBA" id="ARBA00023049"/>
    </source>
</evidence>
<evidence type="ECO:0000256" key="3">
    <source>
        <dbReference type="ARBA" id="ARBA00022692"/>
    </source>
</evidence>
<feature type="transmembrane region" description="Helical" evidence="11">
    <location>
        <begin position="20"/>
        <end position="42"/>
    </location>
</feature>
<feature type="transmembrane region" description="Helical" evidence="11">
    <location>
        <begin position="179"/>
        <end position="200"/>
    </location>
</feature>
<sequence>MLPVFGLHTHIAANRRRSTFLIAGLFCLFYLMAFGLALLLQARRAEGLGSFDSLLHAAVQDMLWLAPATTMLVALWVWCGFRLNAFILNLTTGSSAIERQENPRLYNLVQNLCISRGLGMPKLRILETDAPNAFASGTRPEQYTITVTRGLLDLLNDQELEAVLAHELTHIRNGDVRTMMIAVLVVGVLSFVGEMVYRSLGNGSAIVSSNRGRSGKSSGGGRLAAILVAAALIVVAWLLSVVIRFSLSRRREYLADAGAVELTHNADAMISALAKIKGKGELEGVPSAVMELCLDNPRSGFSDLFATHPSIEERIEALTRYAGGKPVIAPAA</sequence>
<keyword evidence="14" id="KW-1185">Reference proteome</keyword>
<keyword evidence="8 10" id="KW-0482">Metalloprotease</keyword>
<evidence type="ECO:0000259" key="12">
    <source>
        <dbReference type="Pfam" id="PF01435"/>
    </source>
</evidence>
<keyword evidence="3 11" id="KW-0812">Transmembrane</keyword>
<evidence type="ECO:0000256" key="10">
    <source>
        <dbReference type="RuleBase" id="RU003983"/>
    </source>
</evidence>
<dbReference type="InterPro" id="IPR001915">
    <property type="entry name" value="Peptidase_M48"/>
</dbReference>
<comment type="similarity">
    <text evidence="10">Belongs to the peptidase M48 family.</text>
</comment>
<keyword evidence="4" id="KW-0479">Metal-binding</keyword>
<dbReference type="AlphaFoldDB" id="A0A512BZC3"/>
<dbReference type="PANTHER" id="PTHR43221:SF2">
    <property type="entry name" value="PROTEASE HTPX HOMOLOG"/>
    <property type="match status" value="1"/>
</dbReference>
<evidence type="ECO:0000256" key="11">
    <source>
        <dbReference type="SAM" id="Phobius"/>
    </source>
</evidence>
<evidence type="ECO:0000256" key="5">
    <source>
        <dbReference type="ARBA" id="ARBA00022801"/>
    </source>
</evidence>
<dbReference type="Pfam" id="PF01435">
    <property type="entry name" value="Peptidase_M48"/>
    <property type="match status" value="1"/>
</dbReference>
<reference evidence="13 14" key="1">
    <citation type="submission" date="2019-07" db="EMBL/GenBank/DDBJ databases">
        <title>Whole genome shotgun sequence of Microvirga aerophila NBRC 106136.</title>
        <authorList>
            <person name="Hosoyama A."/>
            <person name="Uohara A."/>
            <person name="Ohji S."/>
            <person name="Ichikawa N."/>
        </authorList>
    </citation>
    <scope>NUCLEOTIDE SEQUENCE [LARGE SCALE GENOMIC DNA]</scope>
    <source>
        <strain evidence="13 14">NBRC 106136</strain>
    </source>
</reference>
<evidence type="ECO:0000256" key="7">
    <source>
        <dbReference type="ARBA" id="ARBA00022989"/>
    </source>
</evidence>
<keyword evidence="9 11" id="KW-0472">Membrane</keyword>
<dbReference type="EMBL" id="BJYU01000099">
    <property type="protein sequence ID" value="GEO17305.1"/>
    <property type="molecule type" value="Genomic_DNA"/>
</dbReference>
<organism evidence="13 14">
    <name type="scientific">Microvirga aerophila</name>
    <dbReference type="NCBI Taxonomy" id="670291"/>
    <lineage>
        <taxon>Bacteria</taxon>
        <taxon>Pseudomonadati</taxon>
        <taxon>Pseudomonadota</taxon>
        <taxon>Alphaproteobacteria</taxon>
        <taxon>Hyphomicrobiales</taxon>
        <taxon>Methylobacteriaceae</taxon>
        <taxon>Microvirga</taxon>
    </lineage>
</organism>
<name>A0A512BZC3_9HYPH</name>
<feature type="transmembrane region" description="Helical" evidence="11">
    <location>
        <begin position="62"/>
        <end position="81"/>
    </location>
</feature>
<evidence type="ECO:0000256" key="9">
    <source>
        <dbReference type="ARBA" id="ARBA00023136"/>
    </source>
</evidence>
<proteinExistence type="inferred from homology"/>
<protein>
    <submittedName>
        <fullName evidence="13">Protease HtpX</fullName>
    </submittedName>
</protein>
<gene>
    <name evidence="13" type="primary">htpX</name>
    <name evidence="13" type="ORF">MAE02_50010</name>
</gene>
<evidence type="ECO:0000256" key="6">
    <source>
        <dbReference type="ARBA" id="ARBA00022833"/>
    </source>
</evidence>
<dbReference type="GO" id="GO:0006508">
    <property type="term" value="P:proteolysis"/>
    <property type="evidence" value="ECO:0007669"/>
    <property type="project" value="UniProtKB-KW"/>
</dbReference>
<dbReference type="RefSeq" id="WP_114186221.1">
    <property type="nucleotide sequence ID" value="NZ_BJYU01000099.1"/>
</dbReference>
<dbReference type="GO" id="GO:0004222">
    <property type="term" value="F:metalloendopeptidase activity"/>
    <property type="evidence" value="ECO:0007669"/>
    <property type="project" value="InterPro"/>
</dbReference>
<dbReference type="InterPro" id="IPR050083">
    <property type="entry name" value="HtpX_protease"/>
</dbReference>
<keyword evidence="7 11" id="KW-1133">Transmembrane helix</keyword>
<dbReference type="Gene3D" id="3.30.2010.10">
    <property type="entry name" value="Metalloproteases ('zincins'), catalytic domain"/>
    <property type="match status" value="1"/>
</dbReference>
<evidence type="ECO:0000313" key="13">
    <source>
        <dbReference type="EMBL" id="GEO17305.1"/>
    </source>
</evidence>
<comment type="caution">
    <text evidence="13">The sequence shown here is derived from an EMBL/GenBank/DDBJ whole genome shotgun (WGS) entry which is preliminary data.</text>
</comment>
<keyword evidence="5 10" id="KW-0378">Hydrolase</keyword>
<keyword evidence="6 10" id="KW-0862">Zinc</keyword>
<evidence type="ECO:0000256" key="2">
    <source>
        <dbReference type="ARBA" id="ARBA00022670"/>
    </source>
</evidence>
<keyword evidence="1" id="KW-1003">Cell membrane</keyword>
<dbReference type="Proteomes" id="UP000321085">
    <property type="component" value="Unassembled WGS sequence"/>
</dbReference>
<evidence type="ECO:0000313" key="14">
    <source>
        <dbReference type="Proteomes" id="UP000321085"/>
    </source>
</evidence>
<dbReference type="CDD" id="cd07340">
    <property type="entry name" value="M48B_Htpx_like"/>
    <property type="match status" value="1"/>
</dbReference>
<dbReference type="OrthoDB" id="15218at2"/>
<dbReference type="PANTHER" id="PTHR43221">
    <property type="entry name" value="PROTEASE HTPX"/>
    <property type="match status" value="1"/>
</dbReference>